<accession>A0A382YAY1</accession>
<dbReference type="EMBL" id="UINC01174389">
    <property type="protein sequence ID" value="SVD80487.1"/>
    <property type="molecule type" value="Genomic_DNA"/>
</dbReference>
<reference evidence="1" key="1">
    <citation type="submission" date="2018-05" db="EMBL/GenBank/DDBJ databases">
        <authorList>
            <person name="Lanie J.A."/>
            <person name="Ng W.-L."/>
            <person name="Kazmierczak K.M."/>
            <person name="Andrzejewski T.M."/>
            <person name="Davidsen T.M."/>
            <person name="Wayne K.J."/>
            <person name="Tettelin H."/>
            <person name="Glass J.I."/>
            <person name="Rusch D."/>
            <person name="Podicherti R."/>
            <person name="Tsui H.-C.T."/>
            <person name="Winkler M.E."/>
        </authorList>
    </citation>
    <scope>NUCLEOTIDE SEQUENCE</scope>
</reference>
<dbReference type="AlphaFoldDB" id="A0A382YAY1"/>
<evidence type="ECO:0000313" key="1">
    <source>
        <dbReference type="EMBL" id="SVD80487.1"/>
    </source>
</evidence>
<name>A0A382YAY1_9ZZZZ</name>
<sequence length="201" mass="22689">MSNSIKILVLMVVFQLSLPFVAYSQELFKAKLGIKIKANNETRRAKAIDRIIKGDKLIIYVKPEVDSYVYIVNSNNSGTSLLNRKPEDQTVKSEIGRKFPRQGSAYSPDGIDGAETFVIIVSKDKNEKIIKLFSQGAISNKKWLESEREIMKTSSLLSPFELQDDMEFGGSLRGADPFWNKLRVSAGKAMITQKFEFDVKK</sequence>
<proteinExistence type="predicted"/>
<protein>
    <submittedName>
        <fullName evidence="1">Uncharacterized protein</fullName>
    </submittedName>
</protein>
<gene>
    <name evidence="1" type="ORF">METZ01_LOCUS433341</name>
</gene>
<organism evidence="1">
    <name type="scientific">marine metagenome</name>
    <dbReference type="NCBI Taxonomy" id="408172"/>
    <lineage>
        <taxon>unclassified sequences</taxon>
        <taxon>metagenomes</taxon>
        <taxon>ecological metagenomes</taxon>
    </lineage>
</organism>